<dbReference type="GO" id="GO:0008080">
    <property type="term" value="F:N-acetyltransferase activity"/>
    <property type="evidence" value="ECO:0007669"/>
    <property type="project" value="InterPro"/>
</dbReference>
<reference evidence="5 6" key="1">
    <citation type="submission" date="2016-11" db="EMBL/GenBank/DDBJ databases">
        <authorList>
            <person name="Jaros S."/>
            <person name="Januszkiewicz K."/>
            <person name="Wedrychowicz H."/>
        </authorList>
    </citation>
    <scope>NUCLEOTIDE SEQUENCE [LARGE SCALE GENOMIC DNA]</scope>
    <source>
        <strain evidence="5 6">DSM 24574</strain>
    </source>
</reference>
<keyword evidence="2" id="KW-0012">Acyltransferase</keyword>
<dbReference type="InterPro" id="IPR016181">
    <property type="entry name" value="Acyl_CoA_acyltransferase"/>
</dbReference>
<gene>
    <name evidence="5" type="ORF">SAMN04488109_0980</name>
</gene>
<organism evidence="5 6">
    <name type="scientific">Chryseolinea serpens</name>
    <dbReference type="NCBI Taxonomy" id="947013"/>
    <lineage>
        <taxon>Bacteria</taxon>
        <taxon>Pseudomonadati</taxon>
        <taxon>Bacteroidota</taxon>
        <taxon>Cytophagia</taxon>
        <taxon>Cytophagales</taxon>
        <taxon>Fulvivirgaceae</taxon>
        <taxon>Chryseolinea</taxon>
    </lineage>
</organism>
<dbReference type="RefSeq" id="WP_073131590.1">
    <property type="nucleotide sequence ID" value="NZ_FQWQ01000001.1"/>
</dbReference>
<dbReference type="InterPro" id="IPR004360">
    <property type="entry name" value="Glyas_Fos-R_dOase_dom"/>
</dbReference>
<name>A0A1M5L2X7_9BACT</name>
<dbReference type="Pfam" id="PF00903">
    <property type="entry name" value="Glyoxalase"/>
    <property type="match status" value="1"/>
</dbReference>
<proteinExistence type="predicted"/>
<dbReference type="InterPro" id="IPR037523">
    <property type="entry name" value="VOC_core"/>
</dbReference>
<evidence type="ECO:0000313" key="5">
    <source>
        <dbReference type="EMBL" id="SHG59280.1"/>
    </source>
</evidence>
<dbReference type="Gene3D" id="3.40.630.30">
    <property type="match status" value="1"/>
</dbReference>
<dbReference type="PROSITE" id="PS51819">
    <property type="entry name" value="VOC"/>
    <property type="match status" value="1"/>
</dbReference>
<evidence type="ECO:0000259" key="4">
    <source>
        <dbReference type="PROSITE" id="PS51819"/>
    </source>
</evidence>
<keyword evidence="1" id="KW-0808">Transferase</keyword>
<dbReference type="PANTHER" id="PTHR43626:SF4">
    <property type="entry name" value="GCN5-RELATED N-ACETYLTRANSFERASE 2, CHLOROPLASTIC"/>
    <property type="match status" value="1"/>
</dbReference>
<dbReference type="CDD" id="cd04301">
    <property type="entry name" value="NAT_SF"/>
    <property type="match status" value="1"/>
</dbReference>
<keyword evidence="6" id="KW-1185">Reference proteome</keyword>
<dbReference type="InterPro" id="IPR045039">
    <property type="entry name" value="NSI-like"/>
</dbReference>
<dbReference type="AlphaFoldDB" id="A0A1M5L2X7"/>
<dbReference type="EMBL" id="FQWQ01000001">
    <property type="protein sequence ID" value="SHG59280.1"/>
    <property type="molecule type" value="Genomic_DNA"/>
</dbReference>
<dbReference type="STRING" id="947013.SAMN04488109_0980"/>
<dbReference type="PROSITE" id="PS51186">
    <property type="entry name" value="GNAT"/>
    <property type="match status" value="1"/>
</dbReference>
<dbReference type="Gene3D" id="3.10.180.10">
    <property type="entry name" value="2,3-Dihydroxybiphenyl 1,2-Dioxygenase, domain 1"/>
    <property type="match status" value="1"/>
</dbReference>
<sequence>MESPQQPLVSHAEPILPVADITATVDYWHDVLGFPEKWTWGEPPNHGGVRWHGAHIQFTLNPSLAAVSGAQAIFIVARNIQALYALHQSRNVEIVAPLENKPWGMSGYIVRERNGYYINFGGALTGDHEHRHGRAPVPMRIVHRSPTPAEYSHLCIAVGWSKAANPEGVPAILASLVHAVVAEHALTGEALGCALLIGDNASVYYVKDVMVHPDWQHQGVGTALMEELIQWFDANAPHNALATLITGENLAQFYQPLGFTPAFGMMRWSRKPGTDKV</sequence>
<dbReference type="PANTHER" id="PTHR43626">
    <property type="entry name" value="ACYL-COA N-ACYLTRANSFERASE"/>
    <property type="match status" value="1"/>
</dbReference>
<dbReference type="OrthoDB" id="9798201at2"/>
<feature type="domain" description="N-acetyltransferase" evidence="3">
    <location>
        <begin position="141"/>
        <end position="277"/>
    </location>
</feature>
<evidence type="ECO:0000256" key="2">
    <source>
        <dbReference type="ARBA" id="ARBA00023315"/>
    </source>
</evidence>
<dbReference type="Pfam" id="PF13508">
    <property type="entry name" value="Acetyltransf_7"/>
    <property type="match status" value="1"/>
</dbReference>
<dbReference type="GO" id="GO:0005737">
    <property type="term" value="C:cytoplasm"/>
    <property type="evidence" value="ECO:0007669"/>
    <property type="project" value="TreeGrafter"/>
</dbReference>
<dbReference type="SUPFAM" id="SSF55729">
    <property type="entry name" value="Acyl-CoA N-acyltransferases (Nat)"/>
    <property type="match status" value="1"/>
</dbReference>
<evidence type="ECO:0000313" key="6">
    <source>
        <dbReference type="Proteomes" id="UP000184212"/>
    </source>
</evidence>
<dbReference type="Proteomes" id="UP000184212">
    <property type="component" value="Unassembled WGS sequence"/>
</dbReference>
<evidence type="ECO:0000256" key="1">
    <source>
        <dbReference type="ARBA" id="ARBA00022679"/>
    </source>
</evidence>
<accession>A0A1M5L2X7</accession>
<evidence type="ECO:0000259" key="3">
    <source>
        <dbReference type="PROSITE" id="PS51186"/>
    </source>
</evidence>
<feature type="domain" description="VOC" evidence="4">
    <location>
        <begin position="8"/>
        <end position="123"/>
    </location>
</feature>
<dbReference type="InterPro" id="IPR000182">
    <property type="entry name" value="GNAT_dom"/>
</dbReference>
<dbReference type="SUPFAM" id="SSF54593">
    <property type="entry name" value="Glyoxalase/Bleomycin resistance protein/Dihydroxybiphenyl dioxygenase"/>
    <property type="match status" value="1"/>
</dbReference>
<dbReference type="InterPro" id="IPR029068">
    <property type="entry name" value="Glyas_Bleomycin-R_OHBP_Dase"/>
</dbReference>
<protein>
    <submittedName>
        <fullName evidence="5">Glyoxalase-like domain-containing protein</fullName>
    </submittedName>
</protein>